<gene>
    <name evidence="1" type="ORF">NPIL_175541</name>
</gene>
<proteinExistence type="predicted"/>
<protein>
    <submittedName>
        <fullName evidence="1">Uncharacterized protein</fullName>
    </submittedName>
</protein>
<sequence length="100" mass="11494">MGTQKDNLLTRTSEFIQSGAPMRSRHSVSHSNRQPMEFAPKRIAPVTGELFMERFISTWQFIQETTNQQPLDLLVNAATYHSSQSICLTDHHYKTIRLST</sequence>
<dbReference type="Proteomes" id="UP000887013">
    <property type="component" value="Unassembled WGS sequence"/>
</dbReference>
<dbReference type="EMBL" id="BMAW01048988">
    <property type="protein sequence ID" value="GFS68682.1"/>
    <property type="molecule type" value="Genomic_DNA"/>
</dbReference>
<name>A0A8X6MMW8_NEPPI</name>
<evidence type="ECO:0000313" key="2">
    <source>
        <dbReference type="Proteomes" id="UP000887013"/>
    </source>
</evidence>
<keyword evidence="2" id="KW-1185">Reference proteome</keyword>
<accession>A0A8X6MMW8</accession>
<comment type="caution">
    <text evidence="1">The sequence shown here is derived from an EMBL/GenBank/DDBJ whole genome shotgun (WGS) entry which is preliminary data.</text>
</comment>
<dbReference type="AlphaFoldDB" id="A0A8X6MMW8"/>
<evidence type="ECO:0000313" key="1">
    <source>
        <dbReference type="EMBL" id="GFS68682.1"/>
    </source>
</evidence>
<reference evidence="1" key="1">
    <citation type="submission" date="2020-08" db="EMBL/GenBank/DDBJ databases">
        <title>Multicomponent nature underlies the extraordinary mechanical properties of spider dragline silk.</title>
        <authorList>
            <person name="Kono N."/>
            <person name="Nakamura H."/>
            <person name="Mori M."/>
            <person name="Yoshida Y."/>
            <person name="Ohtoshi R."/>
            <person name="Malay A.D."/>
            <person name="Moran D.A.P."/>
            <person name="Tomita M."/>
            <person name="Numata K."/>
            <person name="Arakawa K."/>
        </authorList>
    </citation>
    <scope>NUCLEOTIDE SEQUENCE</scope>
</reference>
<organism evidence="1 2">
    <name type="scientific">Nephila pilipes</name>
    <name type="common">Giant wood spider</name>
    <name type="synonym">Nephila maculata</name>
    <dbReference type="NCBI Taxonomy" id="299642"/>
    <lineage>
        <taxon>Eukaryota</taxon>
        <taxon>Metazoa</taxon>
        <taxon>Ecdysozoa</taxon>
        <taxon>Arthropoda</taxon>
        <taxon>Chelicerata</taxon>
        <taxon>Arachnida</taxon>
        <taxon>Araneae</taxon>
        <taxon>Araneomorphae</taxon>
        <taxon>Entelegynae</taxon>
        <taxon>Araneoidea</taxon>
        <taxon>Nephilidae</taxon>
        <taxon>Nephila</taxon>
    </lineage>
</organism>